<dbReference type="Proteomes" id="UP000193781">
    <property type="component" value="Unassembled WGS sequence"/>
</dbReference>
<dbReference type="GO" id="GO:0005737">
    <property type="term" value="C:cytoplasm"/>
    <property type="evidence" value="ECO:0007669"/>
    <property type="project" value="TreeGrafter"/>
</dbReference>
<dbReference type="Gene3D" id="3.20.20.140">
    <property type="entry name" value="Metal-dependent hydrolases"/>
    <property type="match status" value="1"/>
</dbReference>
<accession>A0A0F5NJ15</accession>
<proteinExistence type="predicted"/>
<dbReference type="STRING" id="244292.ABW17_02395"/>
<dbReference type="AlphaFoldDB" id="A0A0F5NJ15"/>
<keyword evidence="3" id="KW-0378">Hydrolase</keyword>
<evidence type="ECO:0000256" key="1">
    <source>
        <dbReference type="ARBA" id="ARBA00023239"/>
    </source>
</evidence>
<keyword evidence="4" id="KW-1185">Reference proteome</keyword>
<dbReference type="EMBL" id="LQPH01000081">
    <property type="protein sequence ID" value="ORW27091.1"/>
    <property type="molecule type" value="Genomic_DNA"/>
</dbReference>
<dbReference type="InterPro" id="IPR032466">
    <property type="entry name" value="Metal_Hydrolase"/>
</dbReference>
<dbReference type="RefSeq" id="WP_046181737.1">
    <property type="nucleotide sequence ID" value="NZ_JACKSS010000099.1"/>
</dbReference>
<keyword evidence="1" id="KW-0456">Lyase</keyword>
<sequence>MDVDDMILVSVDDHVIEPAHMFEGRVPKKYEDAAPRFVRRDDGTMAWRYEGQEILNTALNAVAGRPPSEFGMEPTCIEEIRAGCYDIHGRVKDMNANGVLGSMCFPSFPRFCGQLFADTADTDQAAAMVRAYNDWHIEEWAGTYPGRIIPLALPMMWDPVATAAEVRRVAKQGCHAVTFSSSPYDLGLPTFYSDHWDPFWAACAEEGTVVCMHLGSNSRPPTTSPDAPIELVYTLSPISLMATAGDLLWSPIFRKFPALRVALSEGGIGWLPYFLERVDYIYRHTKHWSGMDLGDRLPSQIFSEHVILCFIDDAVGIENRHHLNIDNITWECDYPHSDTTWPVAPETLMMSLTGVPDVEINKVTHLNAMRHFSYDPFAHIPRERATVSALREQAAGWDISIKSVKHLRPETASTARAF</sequence>
<dbReference type="PANTHER" id="PTHR21240:SF28">
    <property type="entry name" value="ISO-OROTATE DECARBOXYLASE (EUROFUNG)"/>
    <property type="match status" value="1"/>
</dbReference>
<name>A0A0F5NJ15_9MYCO</name>
<dbReference type="OrthoDB" id="8673349at2"/>
<dbReference type="SUPFAM" id="SSF51556">
    <property type="entry name" value="Metallo-dependent hydrolases"/>
    <property type="match status" value="1"/>
</dbReference>
<protein>
    <submittedName>
        <fullName evidence="3">Amidohydrolase</fullName>
    </submittedName>
</protein>
<comment type="caution">
    <text evidence="3">The sequence shown here is derived from an EMBL/GenBank/DDBJ whole genome shotgun (WGS) entry which is preliminary data.</text>
</comment>
<dbReference type="GO" id="GO:0019748">
    <property type="term" value="P:secondary metabolic process"/>
    <property type="evidence" value="ECO:0007669"/>
    <property type="project" value="TreeGrafter"/>
</dbReference>
<dbReference type="InterPro" id="IPR032465">
    <property type="entry name" value="ACMSD"/>
</dbReference>
<dbReference type="PANTHER" id="PTHR21240">
    <property type="entry name" value="2-AMINO-3-CARBOXYLMUCONATE-6-SEMIALDEHYDE DECARBOXYLASE"/>
    <property type="match status" value="1"/>
</dbReference>
<reference evidence="3 4" key="1">
    <citation type="submission" date="2016-01" db="EMBL/GenBank/DDBJ databases">
        <title>The new phylogeny of the genus Mycobacterium.</title>
        <authorList>
            <person name="Tarcisio F."/>
            <person name="Conor M."/>
            <person name="Antonella G."/>
            <person name="Elisabetta G."/>
            <person name="Giulia F.S."/>
            <person name="Sara T."/>
            <person name="Anna F."/>
            <person name="Clotilde B."/>
            <person name="Roberto B."/>
            <person name="Veronica D.S."/>
            <person name="Fabio R."/>
            <person name="Monica P."/>
            <person name="Olivier J."/>
            <person name="Enrico T."/>
            <person name="Nicola S."/>
        </authorList>
    </citation>
    <scope>NUCLEOTIDE SEQUENCE [LARGE SCALE GENOMIC DNA]</scope>
    <source>
        <strain evidence="3 4">DSM 44803</strain>
    </source>
</reference>
<dbReference type="Pfam" id="PF04909">
    <property type="entry name" value="Amidohydro_2"/>
    <property type="match status" value="1"/>
</dbReference>
<organism evidence="3 4">
    <name type="scientific">Mycobacterium nebraskense</name>
    <dbReference type="NCBI Taxonomy" id="244292"/>
    <lineage>
        <taxon>Bacteria</taxon>
        <taxon>Bacillati</taxon>
        <taxon>Actinomycetota</taxon>
        <taxon>Actinomycetes</taxon>
        <taxon>Mycobacteriales</taxon>
        <taxon>Mycobacteriaceae</taxon>
        <taxon>Mycobacterium</taxon>
    </lineage>
</organism>
<evidence type="ECO:0000313" key="4">
    <source>
        <dbReference type="Proteomes" id="UP000193781"/>
    </source>
</evidence>
<dbReference type="InterPro" id="IPR006680">
    <property type="entry name" value="Amidohydro-rel"/>
</dbReference>
<evidence type="ECO:0000313" key="3">
    <source>
        <dbReference type="EMBL" id="ORW27091.1"/>
    </source>
</evidence>
<dbReference type="GO" id="GO:0016831">
    <property type="term" value="F:carboxy-lyase activity"/>
    <property type="evidence" value="ECO:0007669"/>
    <property type="project" value="InterPro"/>
</dbReference>
<feature type="domain" description="Amidohydrolase-related" evidence="2">
    <location>
        <begin position="88"/>
        <end position="371"/>
    </location>
</feature>
<dbReference type="GO" id="GO:0016787">
    <property type="term" value="F:hydrolase activity"/>
    <property type="evidence" value="ECO:0007669"/>
    <property type="project" value="UniProtKB-KW"/>
</dbReference>
<evidence type="ECO:0000259" key="2">
    <source>
        <dbReference type="Pfam" id="PF04909"/>
    </source>
</evidence>
<gene>
    <name evidence="3" type="ORF">AWC17_29500</name>
</gene>